<dbReference type="Proteomes" id="UP000254762">
    <property type="component" value="Unassembled WGS sequence"/>
</dbReference>
<accession>A0A379T3H1</accession>
<dbReference type="InterPro" id="IPR050962">
    <property type="entry name" value="Phosphate-bind_PstS"/>
</dbReference>
<reference evidence="1 2" key="1">
    <citation type="submission" date="2018-06" db="EMBL/GenBank/DDBJ databases">
        <authorList>
            <consortium name="Pathogen Informatics"/>
            <person name="Doyle S."/>
        </authorList>
    </citation>
    <scope>NUCLEOTIDE SEQUENCE [LARGE SCALE GENOMIC DNA]</scope>
    <source>
        <strain evidence="1 2">NCTC7304</strain>
    </source>
</reference>
<proteinExistence type="predicted"/>
<name>A0A379T3H1_SALER</name>
<evidence type="ECO:0000313" key="2">
    <source>
        <dbReference type="Proteomes" id="UP000254762"/>
    </source>
</evidence>
<dbReference type="PANTHER" id="PTHR42996:SF1">
    <property type="entry name" value="PHOSPHATE-BINDING PROTEIN PSTS"/>
    <property type="match status" value="1"/>
</dbReference>
<dbReference type="SUPFAM" id="SSF53850">
    <property type="entry name" value="Periplasmic binding protein-like II"/>
    <property type="match status" value="1"/>
</dbReference>
<dbReference type="Gene3D" id="3.40.190.10">
    <property type="entry name" value="Periplasmic binding protein-like II"/>
    <property type="match status" value="1"/>
</dbReference>
<dbReference type="AlphaFoldDB" id="A0A379T3H1"/>
<evidence type="ECO:0000313" key="1">
    <source>
        <dbReference type="EMBL" id="SUG35858.1"/>
    </source>
</evidence>
<dbReference type="PANTHER" id="PTHR42996">
    <property type="entry name" value="PHOSPHATE-BINDING PROTEIN PSTS"/>
    <property type="match status" value="1"/>
</dbReference>
<dbReference type="EMBL" id="UGXD01000002">
    <property type="protein sequence ID" value="SUG35858.1"/>
    <property type="molecule type" value="Genomic_DNA"/>
</dbReference>
<protein>
    <submittedName>
        <fullName evidence="1">Phosphate ABC transporter periplasmic substrate-binding protein PstS</fullName>
    </submittedName>
</protein>
<sequence>MWPITSTTFILVHKTQKKPEQGAEVLKFFDWAYKNGAKQANDLDYASLPDNVVEQIRTAWKTSIKDNSGNALY</sequence>
<organism evidence="1 2">
    <name type="scientific">Salmonella enterica subsp. arizonae</name>
    <dbReference type="NCBI Taxonomy" id="59203"/>
    <lineage>
        <taxon>Bacteria</taxon>
        <taxon>Pseudomonadati</taxon>
        <taxon>Pseudomonadota</taxon>
        <taxon>Gammaproteobacteria</taxon>
        <taxon>Enterobacterales</taxon>
        <taxon>Enterobacteriaceae</taxon>
        <taxon>Salmonella</taxon>
    </lineage>
</organism>
<gene>
    <name evidence="1" type="primary">pstS_3</name>
    <name evidence="1" type="ORF">NCTC7304_05468</name>
</gene>